<evidence type="ECO:0000256" key="7">
    <source>
        <dbReference type="ARBA" id="ARBA00023136"/>
    </source>
</evidence>
<dbReference type="GO" id="GO:0022857">
    <property type="term" value="F:transmembrane transporter activity"/>
    <property type="evidence" value="ECO:0007669"/>
    <property type="project" value="InterPro"/>
</dbReference>
<keyword evidence="11" id="KW-1185">Reference proteome</keyword>
<keyword evidence="5 8" id="KW-0812">Transmembrane</keyword>
<evidence type="ECO:0000256" key="1">
    <source>
        <dbReference type="ARBA" id="ARBA00004651"/>
    </source>
</evidence>
<dbReference type="OrthoDB" id="9811721at2"/>
<dbReference type="Proteomes" id="UP000252182">
    <property type="component" value="Chromosome"/>
</dbReference>
<reference evidence="11" key="1">
    <citation type="submission" date="2018-07" db="EMBL/GenBank/DDBJ databases">
        <authorList>
            <person name="Kim H."/>
        </authorList>
    </citation>
    <scope>NUCLEOTIDE SEQUENCE [LARGE SCALE GENOMIC DNA]</scope>
    <source>
        <strain evidence="11">F02</strain>
    </source>
</reference>
<comment type="similarity">
    <text evidence="2">Belongs to the binding-protein-dependent transport system permease family. FecCD subfamily.</text>
</comment>
<proteinExistence type="inferred from homology"/>
<evidence type="ECO:0000256" key="5">
    <source>
        <dbReference type="ARBA" id="ARBA00022692"/>
    </source>
</evidence>
<feature type="transmembrane region" description="Helical" evidence="8">
    <location>
        <begin position="414"/>
        <end position="437"/>
    </location>
</feature>
<evidence type="ECO:0000313" key="11">
    <source>
        <dbReference type="Proteomes" id="UP000252182"/>
    </source>
</evidence>
<feature type="transmembrane region" description="Helical" evidence="8">
    <location>
        <begin position="549"/>
        <end position="568"/>
    </location>
</feature>
<dbReference type="GO" id="GO:0033214">
    <property type="term" value="P:siderophore-iron import into cell"/>
    <property type="evidence" value="ECO:0007669"/>
    <property type="project" value="TreeGrafter"/>
</dbReference>
<dbReference type="CDD" id="cd06550">
    <property type="entry name" value="TM_ABC_iron-siderophores_like"/>
    <property type="match status" value="1"/>
</dbReference>
<dbReference type="AlphaFoldDB" id="A0A345DB64"/>
<dbReference type="GO" id="GO:0005886">
    <property type="term" value="C:plasma membrane"/>
    <property type="evidence" value="ECO:0007669"/>
    <property type="project" value="UniProtKB-SubCell"/>
</dbReference>
<dbReference type="SUPFAM" id="SSF81345">
    <property type="entry name" value="ABC transporter involved in vitamin B12 uptake, BtuC"/>
    <property type="match status" value="1"/>
</dbReference>
<dbReference type="InterPro" id="IPR000522">
    <property type="entry name" value="ABC_transptr_permease_BtuC"/>
</dbReference>
<keyword evidence="4" id="KW-1003">Cell membrane</keyword>
<feature type="domain" description="Fe/B12 periplasmic-binding" evidence="9">
    <location>
        <begin position="44"/>
        <end position="305"/>
    </location>
</feature>
<keyword evidence="6 8" id="KW-1133">Transmembrane helix</keyword>
<feature type="transmembrane region" description="Helical" evidence="8">
    <location>
        <begin position="383"/>
        <end position="402"/>
    </location>
</feature>
<evidence type="ECO:0000256" key="3">
    <source>
        <dbReference type="ARBA" id="ARBA00022448"/>
    </source>
</evidence>
<dbReference type="KEGG" id="hyf:DTO96_101333"/>
<evidence type="ECO:0000313" key="10">
    <source>
        <dbReference type="EMBL" id="AXF85602.1"/>
    </source>
</evidence>
<keyword evidence="3" id="KW-0813">Transport</keyword>
<dbReference type="InterPro" id="IPR002491">
    <property type="entry name" value="ABC_transptr_periplasmic_BD"/>
</dbReference>
<dbReference type="PANTHER" id="PTHR30472:SF25">
    <property type="entry name" value="ABC TRANSPORTER PERMEASE PROTEIN MJ0876-RELATED"/>
    <property type="match status" value="1"/>
</dbReference>
<feature type="transmembrane region" description="Helical" evidence="8">
    <location>
        <begin position="574"/>
        <end position="593"/>
    </location>
</feature>
<feature type="transmembrane region" description="Helical" evidence="8">
    <location>
        <begin position="356"/>
        <end position="377"/>
    </location>
</feature>
<sequence>MSGLRCVKWILCIFIVFFYYSTVWARVIVDVSNQSVNVPDQPQRVIALSELDLDSMMALNYPVLATTAGRGQTAIPAYLNAQAAHIPLIGGFASPILDKVVAYQPDLILAGGVPDANLLAQLKQIAPTVVTFRPGEPWADAFKRIAQVLNRETNAAAFMERYTAQALQIKALVAQGDSRVSIVRWSAQGPAYMLNDSFASLVLRDAGLSRPLSQQEAGAAHSLPVNMDALTQIDADWLFLGALNPNGQASELMQASMALPQFRQLNAVQTNHFVVVDGALWTGVGGPMAAMAVLADVQKHMNAGDRLSSINLKPIVQTAQNSIWFRLLAAVVVGCALAVAGSLMQTLTRNPLAEPGLLGIQAGAALLVVLAIVVWGVDSRLGFSLFAGLGSFLSCLLVLLAAKSTRRADSALRLILAGVALSATFHGLTAALLLSQPSGLDQFRFWQLGSLAALDRTALLISTPILLAAVLFAFILIKPLSVLMLGDDVAHSLGQRPALTRFLLVAVVSVLSGGAVALTGPIAFLGVLAPFIARHLMPMSLFKQFGLSALLGAVILLISDALAQIVSYPFETPVSVVLAFLGAPLMMALARWGNIWKQY</sequence>
<accession>A0A345DB64</accession>
<organism evidence="10 11">
    <name type="scientific">Ephemeroptericola cinctiostellae</name>
    <dbReference type="NCBI Taxonomy" id="2268024"/>
    <lineage>
        <taxon>Bacteria</taxon>
        <taxon>Pseudomonadati</taxon>
        <taxon>Pseudomonadota</taxon>
        <taxon>Betaproteobacteria</taxon>
        <taxon>Burkholderiales</taxon>
        <taxon>Burkholderiaceae</taxon>
        <taxon>Ephemeroptericola</taxon>
    </lineage>
</organism>
<protein>
    <submittedName>
        <fullName evidence="10">Putative siderophore transport system permease protein YfiZ</fullName>
    </submittedName>
</protein>
<feature type="transmembrane region" description="Helical" evidence="8">
    <location>
        <begin position="323"/>
        <end position="344"/>
    </location>
</feature>
<dbReference type="Pfam" id="PF01497">
    <property type="entry name" value="Peripla_BP_2"/>
    <property type="match status" value="1"/>
</dbReference>
<dbReference type="SUPFAM" id="SSF53807">
    <property type="entry name" value="Helical backbone' metal receptor"/>
    <property type="match status" value="1"/>
</dbReference>
<keyword evidence="7 8" id="KW-0472">Membrane</keyword>
<feature type="transmembrane region" description="Helical" evidence="8">
    <location>
        <begin position="498"/>
        <end position="516"/>
    </location>
</feature>
<comment type="subcellular location">
    <subcellularLocation>
        <location evidence="1">Cell membrane</location>
        <topology evidence="1">Multi-pass membrane protein</topology>
    </subcellularLocation>
</comment>
<dbReference type="Pfam" id="PF01032">
    <property type="entry name" value="FecCD"/>
    <property type="match status" value="1"/>
</dbReference>
<evidence type="ECO:0000256" key="8">
    <source>
        <dbReference type="SAM" id="Phobius"/>
    </source>
</evidence>
<dbReference type="InterPro" id="IPR037294">
    <property type="entry name" value="ABC_BtuC-like"/>
</dbReference>
<dbReference type="Gene3D" id="3.40.50.1980">
    <property type="entry name" value="Nitrogenase molybdenum iron protein domain"/>
    <property type="match status" value="2"/>
</dbReference>
<evidence type="ECO:0000256" key="2">
    <source>
        <dbReference type="ARBA" id="ARBA00007935"/>
    </source>
</evidence>
<name>A0A345DB64_9BURK</name>
<dbReference type="Gene3D" id="1.10.3470.10">
    <property type="entry name" value="ABC transporter involved in vitamin B12 uptake, BtuC"/>
    <property type="match status" value="1"/>
</dbReference>
<feature type="transmembrane region" description="Helical" evidence="8">
    <location>
        <begin position="457"/>
        <end position="477"/>
    </location>
</feature>
<dbReference type="PROSITE" id="PS50983">
    <property type="entry name" value="FE_B12_PBP"/>
    <property type="match status" value="1"/>
</dbReference>
<evidence type="ECO:0000256" key="6">
    <source>
        <dbReference type="ARBA" id="ARBA00022989"/>
    </source>
</evidence>
<dbReference type="EMBL" id="CP031124">
    <property type="protein sequence ID" value="AXF85602.1"/>
    <property type="molecule type" value="Genomic_DNA"/>
</dbReference>
<gene>
    <name evidence="10" type="primary">yfiZ</name>
    <name evidence="10" type="ORF">DTO96_101333</name>
</gene>
<evidence type="ECO:0000256" key="4">
    <source>
        <dbReference type="ARBA" id="ARBA00022475"/>
    </source>
</evidence>
<dbReference type="PANTHER" id="PTHR30472">
    <property type="entry name" value="FERRIC ENTEROBACTIN TRANSPORT SYSTEM PERMEASE PROTEIN"/>
    <property type="match status" value="1"/>
</dbReference>
<evidence type="ECO:0000259" key="9">
    <source>
        <dbReference type="PROSITE" id="PS50983"/>
    </source>
</evidence>